<evidence type="ECO:0000313" key="1">
    <source>
        <dbReference type="Proteomes" id="UP000887580"/>
    </source>
</evidence>
<protein>
    <submittedName>
        <fullName evidence="2">C-type lectin domain-containing protein</fullName>
    </submittedName>
</protein>
<sequence length="299" mass="34067">MLFSFFWVLLFFVSSVSSTCSSDGIEWLSSCYYFQTNSSQFLNAEENCIQNFGGHLASIHNGFTNAFLSQHASLLTNDSLWIGATDLMLPGNFSWTDGTPFDFNEFSNFKNGTGKDCVALHINGKWQKVDCYASKFYICETADSNSSTVKPSNPTTTFKSTTTNTAIYECSGWSYFENSCYKNFKDLHYPWKDAEDYCKNLSGSAHLVSIHSKREMQFLIDHFVQQFHYYWIGLFSSNNGSTWKWSDNTPVDYTNWKDGMPVGSIACVNFDYDGTWANDANCTDTPSFFCKKRAFNFLL</sequence>
<organism evidence="1 2">
    <name type="scientific">Panagrolaimus sp. PS1159</name>
    <dbReference type="NCBI Taxonomy" id="55785"/>
    <lineage>
        <taxon>Eukaryota</taxon>
        <taxon>Metazoa</taxon>
        <taxon>Ecdysozoa</taxon>
        <taxon>Nematoda</taxon>
        <taxon>Chromadorea</taxon>
        <taxon>Rhabditida</taxon>
        <taxon>Tylenchina</taxon>
        <taxon>Panagrolaimomorpha</taxon>
        <taxon>Panagrolaimoidea</taxon>
        <taxon>Panagrolaimidae</taxon>
        <taxon>Panagrolaimus</taxon>
    </lineage>
</organism>
<reference evidence="2" key="1">
    <citation type="submission" date="2022-11" db="UniProtKB">
        <authorList>
            <consortium name="WormBaseParasite"/>
        </authorList>
    </citation>
    <scope>IDENTIFICATION</scope>
</reference>
<dbReference type="Proteomes" id="UP000887580">
    <property type="component" value="Unplaced"/>
</dbReference>
<dbReference type="WBParaSite" id="PS1159_v2.g20216.t1">
    <property type="protein sequence ID" value="PS1159_v2.g20216.t1"/>
    <property type="gene ID" value="PS1159_v2.g20216"/>
</dbReference>
<name>A0AC35FRS2_9BILA</name>
<accession>A0AC35FRS2</accession>
<proteinExistence type="predicted"/>
<evidence type="ECO:0000313" key="2">
    <source>
        <dbReference type="WBParaSite" id="PS1159_v2.g20216.t1"/>
    </source>
</evidence>